<keyword evidence="6" id="KW-0862">Zinc</keyword>
<evidence type="ECO:0000256" key="5">
    <source>
        <dbReference type="ARBA" id="ARBA00022801"/>
    </source>
</evidence>
<keyword evidence="1" id="KW-0645">Protease</keyword>
<evidence type="ECO:0000256" key="2">
    <source>
        <dbReference type="ARBA" id="ARBA00022723"/>
    </source>
</evidence>
<dbReference type="GO" id="GO:0046872">
    <property type="term" value="F:metal ion binding"/>
    <property type="evidence" value="ECO:0007669"/>
    <property type="project" value="UniProtKB-KW"/>
</dbReference>
<dbReference type="PIRSF" id="PIRSF018455">
    <property type="entry name" value="MepA"/>
    <property type="match status" value="1"/>
</dbReference>
<feature type="signal peptide" evidence="9">
    <location>
        <begin position="1"/>
        <end position="20"/>
    </location>
</feature>
<dbReference type="GO" id="GO:0030288">
    <property type="term" value="C:outer membrane-bounded periplasmic space"/>
    <property type="evidence" value="ECO:0007669"/>
    <property type="project" value="InterPro"/>
</dbReference>
<dbReference type="GO" id="GO:0008237">
    <property type="term" value="F:metallopeptidase activity"/>
    <property type="evidence" value="ECO:0007669"/>
    <property type="project" value="UniProtKB-KW"/>
</dbReference>
<keyword evidence="8" id="KW-1015">Disulfide bond</keyword>
<evidence type="ECO:0000313" key="10">
    <source>
        <dbReference type="EMBL" id="KAB0286236.1"/>
    </source>
</evidence>
<name>A0A5N3QVL9_9VIBR</name>
<organism evidence="10 11">
    <name type="scientific">Vibrio fortis</name>
    <dbReference type="NCBI Taxonomy" id="212667"/>
    <lineage>
        <taxon>Bacteria</taxon>
        <taxon>Pseudomonadati</taxon>
        <taxon>Pseudomonadota</taxon>
        <taxon>Gammaproteobacteria</taxon>
        <taxon>Vibrionales</taxon>
        <taxon>Vibrionaceae</taxon>
        <taxon>Vibrio</taxon>
    </lineage>
</organism>
<feature type="disulfide bond" evidence="8">
    <location>
        <begin position="189"/>
        <end position="240"/>
    </location>
</feature>
<dbReference type="GO" id="GO:0006508">
    <property type="term" value="P:proteolysis"/>
    <property type="evidence" value="ECO:0007669"/>
    <property type="project" value="UniProtKB-KW"/>
</dbReference>
<dbReference type="SUPFAM" id="SSF55166">
    <property type="entry name" value="Hedgehog/DD-peptidase"/>
    <property type="match status" value="1"/>
</dbReference>
<proteinExistence type="predicted"/>
<dbReference type="EMBL" id="VWSE01000008">
    <property type="protein sequence ID" value="KAB0286236.1"/>
    <property type="molecule type" value="Genomic_DNA"/>
</dbReference>
<reference evidence="10 11" key="1">
    <citation type="submission" date="2019-09" db="EMBL/GenBank/DDBJ databases">
        <title>Whole genome sequence of Vibrio fortis.</title>
        <authorList>
            <person name="Das S.K."/>
        </authorList>
    </citation>
    <scope>NUCLEOTIDE SEQUENCE [LARGE SCALE GENOMIC DNA]</scope>
    <source>
        <strain evidence="10 11">AN60</strain>
    </source>
</reference>
<keyword evidence="4" id="KW-0574">Periplasm</keyword>
<evidence type="ECO:0000256" key="6">
    <source>
        <dbReference type="ARBA" id="ARBA00022833"/>
    </source>
</evidence>
<dbReference type="InterPro" id="IPR009045">
    <property type="entry name" value="Zn_M74/Hedgehog-like"/>
</dbReference>
<feature type="chain" id="PRO_5024293316" evidence="9">
    <location>
        <begin position="21"/>
        <end position="281"/>
    </location>
</feature>
<feature type="disulfide bond" evidence="8">
    <location>
        <begin position="46"/>
        <end position="275"/>
    </location>
</feature>
<feature type="disulfide bond" evidence="8">
    <location>
        <begin position="221"/>
        <end position="228"/>
    </location>
</feature>
<keyword evidence="3 9" id="KW-0732">Signal</keyword>
<comment type="caution">
    <text evidence="10">The sequence shown here is derived from an EMBL/GenBank/DDBJ whole genome shotgun (WGS) entry which is preliminary data.</text>
</comment>
<evidence type="ECO:0000313" key="11">
    <source>
        <dbReference type="Proteomes" id="UP000326789"/>
    </source>
</evidence>
<evidence type="ECO:0000256" key="8">
    <source>
        <dbReference type="PIRSR" id="PIRSR018455-2"/>
    </source>
</evidence>
<gene>
    <name evidence="10" type="primary">mepA</name>
    <name evidence="10" type="ORF">F2P58_16100</name>
</gene>
<dbReference type="Gene3D" id="3.30.1380.10">
    <property type="match status" value="1"/>
</dbReference>
<evidence type="ECO:0000256" key="4">
    <source>
        <dbReference type="ARBA" id="ARBA00022764"/>
    </source>
</evidence>
<evidence type="ECO:0000256" key="3">
    <source>
        <dbReference type="ARBA" id="ARBA00022729"/>
    </source>
</evidence>
<dbReference type="NCBIfam" id="NF006947">
    <property type="entry name" value="PRK09429.1"/>
    <property type="match status" value="1"/>
</dbReference>
<sequence length="281" mass="31554">MQMKWGSVFLSLLLCMPLQAIPTQWEGVDSPTRNQTSSIGSYANGCLDGAQALPLEGVGYQVIRPQRKRYYGHTDAIRFVEALGKTVNDNLNQVLMIGDISLPRGGRFSSGHSSHQTGLDIDIWLRLNEHNLSLNQLAVPTPVSVVDLTNYKLRTSNWQNNHFEVLRYAAKDPNVARIFVHPVIKQTLCDQESAQDDERNWLGKIRPWWGHHSHFHVRLHCPQDATSCIEQKAPPKGDGCGYELASWTPKQIPVPPPTKVAKSKPKKKKVMPEYCSTVIAN</sequence>
<keyword evidence="5" id="KW-0378">Hydrolase</keyword>
<dbReference type="Proteomes" id="UP000326789">
    <property type="component" value="Unassembled WGS sequence"/>
</dbReference>
<evidence type="ECO:0000256" key="1">
    <source>
        <dbReference type="ARBA" id="ARBA00022670"/>
    </source>
</evidence>
<evidence type="ECO:0000256" key="7">
    <source>
        <dbReference type="ARBA" id="ARBA00023049"/>
    </source>
</evidence>
<dbReference type="Pfam" id="PF03411">
    <property type="entry name" value="Peptidase_M74"/>
    <property type="match status" value="1"/>
</dbReference>
<dbReference type="GO" id="GO:0004252">
    <property type="term" value="F:serine-type endopeptidase activity"/>
    <property type="evidence" value="ECO:0007669"/>
    <property type="project" value="InterPro"/>
</dbReference>
<keyword evidence="7" id="KW-0482">Metalloprotease</keyword>
<evidence type="ECO:0000256" key="9">
    <source>
        <dbReference type="SAM" id="SignalP"/>
    </source>
</evidence>
<keyword evidence="2" id="KW-0479">Metal-binding</keyword>
<dbReference type="AlphaFoldDB" id="A0A5N3QVL9"/>
<accession>A0A5N3QVL9</accession>
<dbReference type="InterPro" id="IPR005073">
    <property type="entry name" value="Peptidase_M74"/>
</dbReference>
<protein>
    <submittedName>
        <fullName evidence="10">Penicillin-insensitive murein endopeptidase</fullName>
    </submittedName>
</protein>